<keyword evidence="2" id="KW-1185">Reference proteome</keyword>
<reference evidence="1 2" key="1">
    <citation type="submission" date="2016-08" db="EMBL/GenBank/DDBJ databases">
        <title>Complete genome sequence of Spiroplasma helicoides TABS-2 (DSM 22551).</title>
        <authorList>
            <person name="Shen W.-Y."/>
            <person name="Lo W.-S."/>
            <person name="Lai Y.-C."/>
            <person name="Kuo C.-H."/>
        </authorList>
    </citation>
    <scope>NUCLEOTIDE SEQUENCE [LARGE SCALE GENOMIC DNA]</scope>
    <source>
        <strain evidence="1 2">TABS-2</strain>
    </source>
</reference>
<dbReference type="Proteomes" id="UP000094378">
    <property type="component" value="Chromosome"/>
</dbReference>
<dbReference type="PATRIC" id="fig|216938.3.peg.567"/>
<evidence type="ECO:0000313" key="2">
    <source>
        <dbReference type="Proteomes" id="UP000094378"/>
    </source>
</evidence>
<dbReference type="OrthoDB" id="9803285at2"/>
<dbReference type="AlphaFoldDB" id="A0A1B3SKQ9"/>
<dbReference type="KEGG" id="shj:SHELI_v1c05550"/>
<accession>A0A1B3SKQ9</accession>
<dbReference type="Pfam" id="PF12541">
    <property type="entry name" value="DUF3737"/>
    <property type="match status" value="1"/>
</dbReference>
<dbReference type="RefSeq" id="WP_069116500.1">
    <property type="nucleotide sequence ID" value="NZ_CP017015.1"/>
</dbReference>
<name>A0A1B3SKQ9_9MOLU</name>
<dbReference type="STRING" id="216938.SHELI_v1c05550"/>
<dbReference type="InterPro" id="IPR011050">
    <property type="entry name" value="Pectin_lyase_fold/virulence"/>
</dbReference>
<evidence type="ECO:0000313" key="1">
    <source>
        <dbReference type="EMBL" id="AOG60506.1"/>
    </source>
</evidence>
<dbReference type="Gene3D" id="2.160.20.10">
    <property type="entry name" value="Single-stranded right-handed beta-helix, Pectin lyase-like"/>
    <property type="match status" value="1"/>
</dbReference>
<evidence type="ECO:0008006" key="3">
    <source>
        <dbReference type="Google" id="ProtNLM"/>
    </source>
</evidence>
<dbReference type="EMBL" id="CP017015">
    <property type="protein sequence ID" value="AOG60506.1"/>
    <property type="molecule type" value="Genomic_DNA"/>
</dbReference>
<dbReference type="InterPro" id="IPR022208">
    <property type="entry name" value="DUF3737"/>
</dbReference>
<gene>
    <name evidence="1" type="ORF">SHELI_v1c05550</name>
</gene>
<dbReference type="InterPro" id="IPR012334">
    <property type="entry name" value="Pectin_lyas_fold"/>
</dbReference>
<sequence>MQLIKNLSFNEERDLFKKSNLIIENCIFYNGESPLKESSNIKIHECVFSWKYPIWYSNNISVENTVFHESARSGIWYTNNISIKNSVISAPKTFRRSSTILLSNVQMFNAYESIWNSKHIKIENSQIKGDYFCMNSNEIDIMDTSLSGNYAFDGAKNINIKNCKIESKDAFWNCENVHAENCIITGEYIGWNSKNVTFKNCIIESEQGFCYMEDLFLIDCKIIKTDLAFEYSRVKGNILTDVESIKNPYLANLSINGKTNLILNDNQIEKENVNITYLNGEKNV</sequence>
<protein>
    <recommendedName>
        <fullName evidence="3">DUF3737 family protein</fullName>
    </recommendedName>
</protein>
<organism evidence="1 2">
    <name type="scientific">Spiroplasma helicoides</name>
    <dbReference type="NCBI Taxonomy" id="216938"/>
    <lineage>
        <taxon>Bacteria</taxon>
        <taxon>Bacillati</taxon>
        <taxon>Mycoplasmatota</taxon>
        <taxon>Mollicutes</taxon>
        <taxon>Entomoplasmatales</taxon>
        <taxon>Spiroplasmataceae</taxon>
        <taxon>Spiroplasma</taxon>
    </lineage>
</organism>
<dbReference type="SUPFAM" id="SSF51126">
    <property type="entry name" value="Pectin lyase-like"/>
    <property type="match status" value="1"/>
</dbReference>
<proteinExistence type="predicted"/>